<dbReference type="RefSeq" id="WP_353567992.1">
    <property type="nucleotide sequence ID" value="NZ_BAABRI010000018.1"/>
</dbReference>
<gene>
    <name evidence="2" type="primary">allE</name>
    <name evidence="2" type="ORF">Hsar01_03121</name>
</gene>
<sequence>MHTRTSVQARHALIAPDGHVPSDFPHWSGVKAHVILSPAMGAAISQILVIFEEPRGTAFFPEDEHEHALYVEKGPVRAEWSGGTVGLADGGYLFTPARTNLVLHGDPGSRLTVFRKVFAEIPGTPAPPVTHGNAADVPDEPFLGNERARLQTLLPIHTHFDLAINIFTYQPGATLPFVETHIMEHGLLMLSGQGIYRLEDRYYHVEAGDAIWMAPYCPQWFAAIGDEPASYLYYKDIHRLP</sequence>
<dbReference type="InterPro" id="IPR044697">
    <property type="entry name" value="UGlyAH_cupin_C"/>
</dbReference>
<dbReference type="Pfam" id="PF07883">
    <property type="entry name" value="Cupin_2"/>
    <property type="match status" value="1"/>
</dbReference>
<dbReference type="CDD" id="cd02212">
    <property type="entry name" value="cupin_UGlyAH_C"/>
    <property type="match status" value="1"/>
</dbReference>
<dbReference type="Proteomes" id="UP001476282">
    <property type="component" value="Unassembled WGS sequence"/>
</dbReference>
<dbReference type="SUPFAM" id="SSF51182">
    <property type="entry name" value="RmlC-like cupins"/>
    <property type="match status" value="1"/>
</dbReference>
<dbReference type="InterPro" id="IPR013096">
    <property type="entry name" value="Cupin_2"/>
</dbReference>
<dbReference type="PANTHER" id="PTHR34571:SF1">
    <property type="entry name" value="(S)-UREIDOGLYCINE AMINOHYDROLASE"/>
    <property type="match status" value="1"/>
</dbReference>
<dbReference type="EMBL" id="BAABRI010000018">
    <property type="protein sequence ID" value="GAA5483887.1"/>
    <property type="molecule type" value="Genomic_DNA"/>
</dbReference>
<keyword evidence="3" id="KW-1185">Reference proteome</keyword>
<dbReference type="NCBIfam" id="TIGR03214">
    <property type="entry name" value="ura-cupin"/>
    <property type="match status" value="1"/>
</dbReference>
<accession>A0ABP9UT45</accession>
<reference evidence="2 3" key="1">
    <citation type="submission" date="2024-02" db="EMBL/GenBank/DDBJ databases">
        <title>Haloferula sargassicola NBRC 104335.</title>
        <authorList>
            <person name="Ichikawa N."/>
            <person name="Katano-Makiyama Y."/>
            <person name="Hidaka K."/>
        </authorList>
    </citation>
    <scope>NUCLEOTIDE SEQUENCE [LARGE SCALE GENOMIC DNA]</scope>
    <source>
        <strain evidence="2 3">NBRC 104335</strain>
    </source>
</reference>
<dbReference type="Gene3D" id="2.60.120.10">
    <property type="entry name" value="Jelly Rolls"/>
    <property type="match status" value="2"/>
</dbReference>
<name>A0ABP9UT45_9BACT</name>
<dbReference type="InterPro" id="IPR017627">
    <property type="entry name" value="UGHY"/>
</dbReference>
<comment type="caution">
    <text evidence="2">The sequence shown here is derived from an EMBL/GenBank/DDBJ whole genome shotgun (WGS) entry which is preliminary data.</text>
</comment>
<feature type="domain" description="Cupin type-2" evidence="1">
    <location>
        <begin position="166"/>
        <end position="232"/>
    </location>
</feature>
<evidence type="ECO:0000259" key="1">
    <source>
        <dbReference type="Pfam" id="PF07883"/>
    </source>
</evidence>
<dbReference type="InterPro" id="IPR014710">
    <property type="entry name" value="RmlC-like_jellyroll"/>
</dbReference>
<protein>
    <submittedName>
        <fullName evidence="2">(S)-ureidoglycine aminohydrolase</fullName>
    </submittedName>
</protein>
<dbReference type="InterPro" id="IPR011051">
    <property type="entry name" value="RmlC_Cupin_sf"/>
</dbReference>
<evidence type="ECO:0000313" key="3">
    <source>
        <dbReference type="Proteomes" id="UP001476282"/>
    </source>
</evidence>
<organism evidence="2 3">
    <name type="scientific">Haloferula sargassicola</name>
    <dbReference type="NCBI Taxonomy" id="490096"/>
    <lineage>
        <taxon>Bacteria</taxon>
        <taxon>Pseudomonadati</taxon>
        <taxon>Verrucomicrobiota</taxon>
        <taxon>Verrucomicrobiia</taxon>
        <taxon>Verrucomicrobiales</taxon>
        <taxon>Verrucomicrobiaceae</taxon>
        <taxon>Haloferula</taxon>
    </lineage>
</organism>
<evidence type="ECO:0000313" key="2">
    <source>
        <dbReference type="EMBL" id="GAA5483887.1"/>
    </source>
</evidence>
<dbReference type="PANTHER" id="PTHR34571">
    <property type="entry name" value="(S)-UREIDOGLYCINE AMINOHYDROLASE"/>
    <property type="match status" value="1"/>
</dbReference>
<proteinExistence type="predicted"/>